<evidence type="ECO:0000256" key="6">
    <source>
        <dbReference type="ARBA" id="ARBA00022989"/>
    </source>
</evidence>
<dbReference type="Pfam" id="PF01594">
    <property type="entry name" value="AI-2E_transport"/>
    <property type="match status" value="1"/>
</dbReference>
<feature type="transmembrane region" description="Helical" evidence="8">
    <location>
        <begin position="156"/>
        <end position="183"/>
    </location>
</feature>
<comment type="caution">
    <text evidence="9">The sequence shown here is derived from an EMBL/GenBank/DDBJ whole genome shotgun (WGS) entry which is preliminary data.</text>
</comment>
<accession>A0ABV9SZM1</accession>
<evidence type="ECO:0000256" key="4">
    <source>
        <dbReference type="ARBA" id="ARBA00022475"/>
    </source>
</evidence>
<keyword evidence="6 8" id="KW-1133">Transmembrane helix</keyword>
<evidence type="ECO:0000313" key="9">
    <source>
        <dbReference type="EMBL" id="MFC4871813.1"/>
    </source>
</evidence>
<keyword evidence="10" id="KW-1185">Reference proteome</keyword>
<dbReference type="EMBL" id="JBHSJJ010000004">
    <property type="protein sequence ID" value="MFC4871813.1"/>
    <property type="molecule type" value="Genomic_DNA"/>
</dbReference>
<comment type="similarity">
    <text evidence="2">Belongs to the autoinducer-2 exporter (AI-2E) (TC 2.A.86) family.</text>
</comment>
<dbReference type="RefSeq" id="WP_377063637.1">
    <property type="nucleotide sequence ID" value="NZ_JBHSJJ010000004.1"/>
</dbReference>
<evidence type="ECO:0000313" key="10">
    <source>
        <dbReference type="Proteomes" id="UP001595818"/>
    </source>
</evidence>
<dbReference type="PANTHER" id="PTHR21716:SF53">
    <property type="entry name" value="PERMEASE PERM-RELATED"/>
    <property type="match status" value="1"/>
</dbReference>
<keyword evidence="3" id="KW-0813">Transport</keyword>
<comment type="subcellular location">
    <subcellularLocation>
        <location evidence="1">Cell membrane</location>
        <topology evidence="1">Multi-pass membrane protein</topology>
    </subcellularLocation>
</comment>
<gene>
    <name evidence="9" type="ORF">ACFPFU_08960</name>
</gene>
<evidence type="ECO:0000256" key="1">
    <source>
        <dbReference type="ARBA" id="ARBA00004651"/>
    </source>
</evidence>
<evidence type="ECO:0000256" key="7">
    <source>
        <dbReference type="ARBA" id="ARBA00023136"/>
    </source>
</evidence>
<evidence type="ECO:0000256" key="8">
    <source>
        <dbReference type="SAM" id="Phobius"/>
    </source>
</evidence>
<evidence type="ECO:0000256" key="5">
    <source>
        <dbReference type="ARBA" id="ARBA00022692"/>
    </source>
</evidence>
<keyword evidence="4" id="KW-1003">Cell membrane</keyword>
<feature type="transmembrane region" description="Helical" evidence="8">
    <location>
        <begin position="271"/>
        <end position="292"/>
    </location>
</feature>
<dbReference type="Proteomes" id="UP001595818">
    <property type="component" value="Unassembled WGS sequence"/>
</dbReference>
<feature type="transmembrane region" description="Helical" evidence="8">
    <location>
        <begin position="37"/>
        <end position="54"/>
    </location>
</feature>
<feature type="transmembrane region" description="Helical" evidence="8">
    <location>
        <begin position="312"/>
        <end position="330"/>
    </location>
</feature>
<feature type="transmembrane region" description="Helical" evidence="8">
    <location>
        <begin position="337"/>
        <end position="360"/>
    </location>
</feature>
<protein>
    <submittedName>
        <fullName evidence="9">AI-2E family transporter</fullName>
    </submittedName>
</protein>
<name>A0ABV9SZM1_9BACT</name>
<keyword evidence="5 8" id="KW-0812">Transmembrane</keyword>
<evidence type="ECO:0000256" key="3">
    <source>
        <dbReference type="ARBA" id="ARBA00022448"/>
    </source>
</evidence>
<feature type="transmembrane region" description="Helical" evidence="8">
    <location>
        <begin position="218"/>
        <end position="238"/>
    </location>
</feature>
<feature type="transmembrane region" description="Helical" evidence="8">
    <location>
        <begin position="66"/>
        <end position="89"/>
    </location>
</feature>
<feature type="transmembrane region" description="Helical" evidence="8">
    <location>
        <begin position="14"/>
        <end position="31"/>
    </location>
</feature>
<proteinExistence type="inferred from homology"/>
<organism evidence="9 10">
    <name type="scientific">Negadavirga shengliensis</name>
    <dbReference type="NCBI Taxonomy" id="1389218"/>
    <lineage>
        <taxon>Bacteria</taxon>
        <taxon>Pseudomonadati</taxon>
        <taxon>Bacteroidota</taxon>
        <taxon>Cytophagia</taxon>
        <taxon>Cytophagales</taxon>
        <taxon>Cyclobacteriaceae</taxon>
        <taxon>Negadavirga</taxon>
    </lineage>
</organism>
<feature type="transmembrane region" description="Helical" evidence="8">
    <location>
        <begin position="244"/>
        <end position="264"/>
    </location>
</feature>
<reference evidence="10" key="1">
    <citation type="journal article" date="2019" name="Int. J. Syst. Evol. Microbiol.">
        <title>The Global Catalogue of Microorganisms (GCM) 10K type strain sequencing project: providing services to taxonomists for standard genome sequencing and annotation.</title>
        <authorList>
            <consortium name="The Broad Institute Genomics Platform"/>
            <consortium name="The Broad Institute Genome Sequencing Center for Infectious Disease"/>
            <person name="Wu L."/>
            <person name="Ma J."/>
        </authorList>
    </citation>
    <scope>NUCLEOTIDE SEQUENCE [LARGE SCALE GENOMIC DNA]</scope>
    <source>
        <strain evidence="10">CGMCC 4.7466</strain>
    </source>
</reference>
<sequence>MANKEGSKYIQKHLLYAFLFIAGNYFLWLGLEKAKGFLAPLLMAAVLALLMFPFANKLQGWGIKKLLATSFSVLLLLCVSIGLFLVVSFQVKDFVDDWDEIKASVKPHVETLQQYILEHTPLEQGDLENYHPAFGEEEKSDGSKGNEETEEQGKQALSVVAGVFDFLTDFLITFVYIFFFIHFRSRFKKFILMLFEDSKQGEVRDIISKSTAVVQSYLFGRLILMVVLAVLYATGLSISGVDRVLFVSVISAVLSIIPFVGNFIGYGIAMVMGVISGGSALTLIGVTLTYAVVQFIETYILQPIILGGKLDIHPFFIILAVILGNAVWGVTGMILSLPLFAIVTIICCNVPALKPLGYLFSSDKKGK</sequence>
<dbReference type="PANTHER" id="PTHR21716">
    <property type="entry name" value="TRANSMEMBRANE PROTEIN"/>
    <property type="match status" value="1"/>
</dbReference>
<evidence type="ECO:0000256" key="2">
    <source>
        <dbReference type="ARBA" id="ARBA00009773"/>
    </source>
</evidence>
<keyword evidence="7 8" id="KW-0472">Membrane</keyword>
<dbReference type="InterPro" id="IPR002549">
    <property type="entry name" value="AI-2E-like"/>
</dbReference>